<organism evidence="3">
    <name type="scientific">Caulobacter sp. (strain K31)</name>
    <dbReference type="NCBI Taxonomy" id="366602"/>
    <lineage>
        <taxon>Bacteria</taxon>
        <taxon>Pseudomonadati</taxon>
        <taxon>Pseudomonadota</taxon>
        <taxon>Alphaproteobacteria</taxon>
        <taxon>Caulobacterales</taxon>
        <taxon>Caulobacteraceae</taxon>
        <taxon>Caulobacter</taxon>
    </lineage>
</organism>
<dbReference type="InterPro" id="IPR037914">
    <property type="entry name" value="SpoVT-AbrB_sf"/>
</dbReference>
<feature type="domain" description="SpoVT-AbrB" evidence="2">
    <location>
        <begin position="3"/>
        <end position="48"/>
    </location>
</feature>
<dbReference type="eggNOG" id="COG2336">
    <property type="taxonomic scope" value="Bacteria"/>
</dbReference>
<evidence type="ECO:0000313" key="3">
    <source>
        <dbReference type="EMBL" id="ABZ69490.1"/>
    </source>
</evidence>
<gene>
    <name evidence="3" type="ordered locus">Caul_0353</name>
</gene>
<dbReference type="GO" id="GO:0003677">
    <property type="term" value="F:DNA binding"/>
    <property type="evidence" value="ECO:0007669"/>
    <property type="project" value="UniProtKB-UniRule"/>
</dbReference>
<name>B0T5D2_CAUSK</name>
<reference evidence="3" key="1">
    <citation type="submission" date="2008-01" db="EMBL/GenBank/DDBJ databases">
        <title>Complete sequence of chromosome of Caulobacter sp. K31.</title>
        <authorList>
            <consortium name="US DOE Joint Genome Institute"/>
            <person name="Copeland A."/>
            <person name="Lucas S."/>
            <person name="Lapidus A."/>
            <person name="Barry K."/>
            <person name="Glavina del Rio T."/>
            <person name="Dalin E."/>
            <person name="Tice H."/>
            <person name="Pitluck S."/>
            <person name="Bruce D."/>
            <person name="Goodwin L."/>
            <person name="Thompson L.S."/>
            <person name="Brettin T."/>
            <person name="Detter J.C."/>
            <person name="Han C."/>
            <person name="Schmutz J."/>
            <person name="Larimer F."/>
            <person name="Land M."/>
            <person name="Hauser L."/>
            <person name="Kyrpides N."/>
            <person name="Kim E."/>
            <person name="Stephens C."/>
            <person name="Richardson P."/>
        </authorList>
    </citation>
    <scope>NUCLEOTIDE SEQUENCE [LARGE SCALE GENOMIC DNA]</scope>
    <source>
        <strain evidence="3">K31</strain>
    </source>
</reference>
<evidence type="ECO:0000259" key="2">
    <source>
        <dbReference type="PROSITE" id="PS51740"/>
    </source>
</evidence>
<dbReference type="OrthoDB" id="5459182at2"/>
<dbReference type="Pfam" id="PF04014">
    <property type="entry name" value="MazE_antitoxin"/>
    <property type="match status" value="1"/>
</dbReference>
<evidence type="ECO:0000256" key="1">
    <source>
        <dbReference type="PROSITE-ProRule" id="PRU01076"/>
    </source>
</evidence>
<dbReference type="SMART" id="SM00966">
    <property type="entry name" value="SpoVT_AbrB"/>
    <property type="match status" value="1"/>
</dbReference>
<dbReference type="InterPro" id="IPR007159">
    <property type="entry name" value="SpoVT-AbrB_dom"/>
</dbReference>
<dbReference type="Gene3D" id="2.10.260.10">
    <property type="match status" value="1"/>
</dbReference>
<protein>
    <submittedName>
        <fullName evidence="3">Transcriptional regulator/antitoxin, MazE</fullName>
    </submittedName>
</protein>
<dbReference type="PROSITE" id="PS51740">
    <property type="entry name" value="SPOVT_ABRB"/>
    <property type="match status" value="1"/>
</dbReference>
<sequence>MRSSVRKIGNSAGVILPKPFLASIGAEAGDAVDVTMEDDRIIIVAAPKKHPRDGWEEDAKRIAALGLSEEETDWLEAPLSSDADEDWTW</sequence>
<proteinExistence type="predicted"/>
<dbReference type="AlphaFoldDB" id="B0T5D2"/>
<dbReference type="HOGENOM" id="CLU_150554_3_0_5"/>
<dbReference type="SUPFAM" id="SSF89447">
    <property type="entry name" value="AbrB/MazE/MraZ-like"/>
    <property type="match status" value="1"/>
</dbReference>
<dbReference type="STRING" id="366602.Caul_0353"/>
<keyword evidence="1" id="KW-0238">DNA-binding</keyword>
<accession>B0T5D2</accession>
<dbReference type="KEGG" id="cak:Caul_0353"/>
<dbReference type="EMBL" id="CP000927">
    <property type="protein sequence ID" value="ABZ69490.1"/>
    <property type="molecule type" value="Genomic_DNA"/>
</dbReference>